<keyword evidence="4 7" id="KW-0256">Endoplasmic reticulum</keyword>
<dbReference type="PANTHER" id="PTHR16433:SF0">
    <property type="entry name" value="DOLICHOL-PHOSPHATE MANNOSYLTRANSFERASE SUBUNIT 3"/>
    <property type="match status" value="1"/>
</dbReference>
<evidence type="ECO:0000256" key="3">
    <source>
        <dbReference type="ARBA" id="ARBA00022692"/>
    </source>
</evidence>
<evidence type="ECO:0000256" key="6">
    <source>
        <dbReference type="ARBA" id="ARBA00023136"/>
    </source>
</evidence>
<dbReference type="EMBL" id="LUEZ02000032">
    <property type="protein sequence ID" value="RDB26478.1"/>
    <property type="molecule type" value="Genomic_DNA"/>
</dbReference>
<comment type="pathway">
    <text evidence="7">Protein modification; protein glycosylation.</text>
</comment>
<evidence type="ECO:0000256" key="1">
    <source>
        <dbReference type="ARBA" id="ARBA00004477"/>
    </source>
</evidence>
<keyword evidence="3 7" id="KW-0812">Transmembrane</keyword>
<evidence type="ECO:0000313" key="8">
    <source>
        <dbReference type="EMBL" id="RDB26478.1"/>
    </source>
</evidence>
<feature type="non-terminal residue" evidence="8">
    <location>
        <position position="1"/>
    </location>
</feature>
<evidence type="ECO:0000256" key="7">
    <source>
        <dbReference type="RuleBase" id="RU365085"/>
    </source>
</evidence>
<sequence>HGPGVSQREALNVDIEVKDVDDEGRNRRVRPADTVTSRTQIDKQTYLFPYTPTSPTSALCFRRMTRAQRLYLFTTVFTAIYLLIFFQILAVPLVDDDTVQKILPVLPWWILVSFGSYSLWSLGWGLFTYRDCPEAYAELLGDLYTRKLLKQRMICVCGASRLIDTV</sequence>
<keyword evidence="5 7" id="KW-1133">Transmembrane helix</keyword>
<comment type="similarity">
    <text evidence="2 7">Belongs to the DPM3 family.</text>
</comment>
<dbReference type="GO" id="GO:0005789">
    <property type="term" value="C:endoplasmic reticulum membrane"/>
    <property type="evidence" value="ECO:0007669"/>
    <property type="project" value="UniProtKB-SubCell"/>
</dbReference>
<name>A0A369JXI3_HYPMA</name>
<evidence type="ECO:0000313" key="9">
    <source>
        <dbReference type="Proteomes" id="UP000076154"/>
    </source>
</evidence>
<dbReference type="InterPro" id="IPR013174">
    <property type="entry name" value="DPM3"/>
</dbReference>
<dbReference type="Pfam" id="PF08285">
    <property type="entry name" value="DPM3"/>
    <property type="match status" value="1"/>
</dbReference>
<dbReference type="AlphaFoldDB" id="A0A369JXI3"/>
<gene>
    <name evidence="8" type="ORF">Hypma_006015</name>
</gene>
<dbReference type="InParanoid" id="A0A369JXI3"/>
<dbReference type="OrthoDB" id="2014333at2759"/>
<evidence type="ECO:0000256" key="4">
    <source>
        <dbReference type="ARBA" id="ARBA00022824"/>
    </source>
</evidence>
<accession>A0A369JXI3</accession>
<comment type="caution">
    <text evidence="8">The sequence shown here is derived from an EMBL/GenBank/DDBJ whole genome shotgun (WGS) entry which is preliminary data.</text>
</comment>
<evidence type="ECO:0000256" key="5">
    <source>
        <dbReference type="ARBA" id="ARBA00022989"/>
    </source>
</evidence>
<keyword evidence="6 7" id="KW-0472">Membrane</keyword>
<evidence type="ECO:0000256" key="2">
    <source>
        <dbReference type="ARBA" id="ARBA00010430"/>
    </source>
</evidence>
<protein>
    <recommendedName>
        <fullName evidence="7">Dolichol-phosphate mannosyltransferase subunit 3</fullName>
    </recommendedName>
</protein>
<comment type="subunit">
    <text evidence="7">Component of the dolichol-phosphate mannose (DPM) synthase complex.</text>
</comment>
<reference evidence="8" key="1">
    <citation type="submission" date="2018-04" db="EMBL/GenBank/DDBJ databases">
        <title>Whole genome sequencing of Hypsizygus marmoreus.</title>
        <authorList>
            <person name="Choi I.-G."/>
            <person name="Min B."/>
            <person name="Kim J.-G."/>
            <person name="Kim S."/>
            <person name="Oh Y.-L."/>
            <person name="Kong W.-S."/>
            <person name="Park H."/>
            <person name="Jeong J."/>
            <person name="Song E.-S."/>
        </authorList>
    </citation>
    <scope>NUCLEOTIDE SEQUENCE [LARGE SCALE GENOMIC DNA]</scope>
    <source>
        <strain evidence="8">51987-8</strain>
    </source>
</reference>
<dbReference type="STRING" id="39966.A0A369JXI3"/>
<organism evidence="8 9">
    <name type="scientific">Hypsizygus marmoreus</name>
    <name type="common">White beech mushroom</name>
    <name type="synonym">Agaricus marmoreus</name>
    <dbReference type="NCBI Taxonomy" id="39966"/>
    <lineage>
        <taxon>Eukaryota</taxon>
        <taxon>Fungi</taxon>
        <taxon>Dikarya</taxon>
        <taxon>Basidiomycota</taxon>
        <taxon>Agaricomycotina</taxon>
        <taxon>Agaricomycetes</taxon>
        <taxon>Agaricomycetidae</taxon>
        <taxon>Agaricales</taxon>
        <taxon>Tricholomatineae</taxon>
        <taxon>Lyophyllaceae</taxon>
        <taxon>Hypsizygus</taxon>
    </lineage>
</organism>
<dbReference type="FunCoup" id="A0A369JXI3">
    <property type="interactions" value="23"/>
</dbReference>
<comment type="function">
    <text evidence="7">Stabilizer subunit of the dolichol-phosphate mannose (DPM) synthase complex; tethers catalytic subunit to the ER.</text>
</comment>
<comment type="subcellular location">
    <subcellularLocation>
        <location evidence="1 7">Endoplasmic reticulum membrane</location>
        <topology evidence="1 7">Multi-pass membrane protein</topology>
    </subcellularLocation>
</comment>
<dbReference type="UniPathway" id="UPA00378"/>
<dbReference type="GO" id="GO:0006506">
    <property type="term" value="P:GPI anchor biosynthetic process"/>
    <property type="evidence" value="ECO:0007669"/>
    <property type="project" value="TreeGrafter"/>
</dbReference>
<keyword evidence="9" id="KW-1185">Reference proteome</keyword>
<proteinExistence type="inferred from homology"/>
<dbReference type="Proteomes" id="UP000076154">
    <property type="component" value="Unassembled WGS sequence"/>
</dbReference>
<feature type="transmembrane region" description="Helical" evidence="7">
    <location>
        <begin position="70"/>
        <end position="94"/>
    </location>
</feature>
<dbReference type="PANTHER" id="PTHR16433">
    <property type="entry name" value="DOLICHOL-PHOSPHATE MANNOSYLTRANSFERASE SUBUNIT 3"/>
    <property type="match status" value="1"/>
</dbReference>
<feature type="transmembrane region" description="Helical" evidence="7">
    <location>
        <begin position="106"/>
        <end position="127"/>
    </location>
</feature>
<dbReference type="GO" id="GO:0033185">
    <property type="term" value="C:dolichol-phosphate-mannose synthase complex"/>
    <property type="evidence" value="ECO:0007669"/>
    <property type="project" value="TreeGrafter"/>
</dbReference>